<reference evidence="1" key="1">
    <citation type="submission" date="2013-08" db="EMBL/GenBank/DDBJ databases">
        <title>Gene expansion shapes genome architecture in the human pathogen Lichtheimia corymbifera: an evolutionary genomics analysis in the ancient terrestrial Mucorales (Mucoromycotina).</title>
        <authorList>
            <person name="Schwartze V.U."/>
            <person name="Winter S."/>
            <person name="Shelest E."/>
            <person name="Marcet-Houben M."/>
            <person name="Horn F."/>
            <person name="Wehner S."/>
            <person name="Hoffmann K."/>
            <person name="Riege K."/>
            <person name="Sammeth M."/>
            <person name="Nowrousian M."/>
            <person name="Valiante V."/>
            <person name="Linde J."/>
            <person name="Jacobsen I.D."/>
            <person name="Marz M."/>
            <person name="Brakhage A.A."/>
            <person name="Gabaldon T."/>
            <person name="Bocker S."/>
            <person name="Voigt K."/>
        </authorList>
    </citation>
    <scope>NUCLEOTIDE SEQUENCE [LARGE SCALE GENOMIC DNA]</scope>
    <source>
        <strain evidence="1">FSU 9682</strain>
    </source>
</reference>
<dbReference type="VEuPathDB" id="FungiDB:LCOR_11974.1"/>
<evidence type="ECO:0000313" key="1">
    <source>
        <dbReference type="EMBL" id="CDH61195.1"/>
    </source>
</evidence>
<dbReference type="PANTHER" id="PTHR33977:SF1">
    <property type="entry name" value="ZINC ION BINDING PROTEIN"/>
    <property type="match status" value="1"/>
</dbReference>
<protein>
    <recommendedName>
        <fullName evidence="3">MULE transposase domain-containing protein</fullName>
    </recommendedName>
</protein>
<dbReference type="OrthoDB" id="2283661at2759"/>
<dbReference type="Proteomes" id="UP000027586">
    <property type="component" value="Unassembled WGS sequence"/>
</dbReference>
<keyword evidence="2" id="KW-1185">Reference proteome</keyword>
<sequence>MHILRESPKRKSPIDITVIAVTLLGREISGFKDADDENISYPSTENGESVTRRQIRMKLNRDSLTMPIQNVDSQVCTEAIAHMYRKWHKARTQKDMDDDVSVRRWLDDLEAREYTVWRIADDDSSQYAFGFCSAWQKDELTKSDNWSMDATHHMGPDPNALLYTIIVRHHLANRGIPVAYLFTNDKSAYPITKWLECIAGSGASPKIITIDCNLGEVKAIQTVWGDNCRIQYCTWHVQRAWINQLVDKAVEWGTSATRMEPKHVEMQTMRDAMKALMREQDRNEFFNK</sequence>
<proteinExistence type="predicted"/>
<name>A0A068SGQ8_9FUNG</name>
<evidence type="ECO:0000313" key="2">
    <source>
        <dbReference type="Proteomes" id="UP000027586"/>
    </source>
</evidence>
<dbReference type="PANTHER" id="PTHR33977">
    <property type="entry name" value="ZINC ION BINDING PROTEIN"/>
    <property type="match status" value="1"/>
</dbReference>
<dbReference type="STRING" id="1263082.A0A068SGQ8"/>
<gene>
    <name evidence="1" type="ORF">LCOR_11974.1</name>
</gene>
<dbReference type="AlphaFoldDB" id="A0A068SGQ8"/>
<evidence type="ECO:0008006" key="3">
    <source>
        <dbReference type="Google" id="ProtNLM"/>
    </source>
</evidence>
<comment type="caution">
    <text evidence="1">The sequence shown here is derived from an EMBL/GenBank/DDBJ whole genome shotgun (WGS) entry which is preliminary data.</text>
</comment>
<accession>A0A068SGQ8</accession>
<organism evidence="1 2">
    <name type="scientific">Lichtheimia corymbifera JMRC:FSU:9682</name>
    <dbReference type="NCBI Taxonomy" id="1263082"/>
    <lineage>
        <taxon>Eukaryota</taxon>
        <taxon>Fungi</taxon>
        <taxon>Fungi incertae sedis</taxon>
        <taxon>Mucoromycota</taxon>
        <taxon>Mucoromycotina</taxon>
        <taxon>Mucoromycetes</taxon>
        <taxon>Mucorales</taxon>
        <taxon>Lichtheimiaceae</taxon>
        <taxon>Lichtheimia</taxon>
    </lineage>
</organism>
<dbReference type="EMBL" id="CBTN010000153">
    <property type="protein sequence ID" value="CDH61195.1"/>
    <property type="molecule type" value="Genomic_DNA"/>
</dbReference>